<dbReference type="InterPro" id="IPR000504">
    <property type="entry name" value="RRM_dom"/>
</dbReference>
<dbReference type="InterPro" id="IPR000159">
    <property type="entry name" value="RA_dom"/>
</dbReference>
<dbReference type="CDD" id="cd00590">
    <property type="entry name" value="RRM_SF"/>
    <property type="match status" value="1"/>
</dbReference>
<dbReference type="InterPro" id="IPR001206">
    <property type="entry name" value="Diacylglycerol_kinase_cat_dom"/>
</dbReference>
<dbReference type="OrthoDB" id="242257at2759"/>
<dbReference type="CDD" id="cd20854">
    <property type="entry name" value="C1_DGKtheta_typeV_rpt3"/>
    <property type="match status" value="1"/>
</dbReference>
<dbReference type="Pfam" id="PF00609">
    <property type="entry name" value="DAGK_acc"/>
    <property type="match status" value="1"/>
</dbReference>
<dbReference type="CDD" id="cd01783">
    <property type="entry name" value="RA2_DAGK-theta"/>
    <property type="match status" value="1"/>
</dbReference>
<dbReference type="CDD" id="cd20803">
    <property type="entry name" value="C1_DGKtheta_typeV_rpt1"/>
    <property type="match status" value="1"/>
</dbReference>
<keyword evidence="13" id="KW-0694">RNA-binding</keyword>
<dbReference type="SUPFAM" id="SSF57889">
    <property type="entry name" value="Cysteine-rich domain"/>
    <property type="match status" value="3"/>
</dbReference>
<dbReference type="InterPro" id="IPR029071">
    <property type="entry name" value="Ubiquitin-like_domsf"/>
</dbReference>
<dbReference type="SUPFAM" id="SSF54928">
    <property type="entry name" value="RNA-binding domain, RBD"/>
    <property type="match status" value="1"/>
</dbReference>
<evidence type="ECO:0000256" key="8">
    <source>
        <dbReference type="ARBA" id="ARBA00022771"/>
    </source>
</evidence>
<dbReference type="InterPro" id="IPR002219">
    <property type="entry name" value="PKC_DAG/PE"/>
</dbReference>
<dbReference type="GO" id="GO:0016020">
    <property type="term" value="C:membrane"/>
    <property type="evidence" value="ECO:0007669"/>
    <property type="project" value="UniProtKB-SubCell"/>
</dbReference>
<dbReference type="AlphaFoldDB" id="A0A1D1VTM5"/>
<dbReference type="FunFam" id="2.60.200.40:FF:000004">
    <property type="entry name" value="Diacylglycerol kinase"/>
    <property type="match status" value="1"/>
</dbReference>
<evidence type="ECO:0000256" key="6">
    <source>
        <dbReference type="ARBA" id="ARBA00022737"/>
    </source>
</evidence>
<dbReference type="Proteomes" id="UP000186922">
    <property type="component" value="Unassembled WGS sequence"/>
</dbReference>
<dbReference type="InterPro" id="IPR046349">
    <property type="entry name" value="C1-like_sf"/>
</dbReference>
<gene>
    <name evidence="20" type="primary">RvY_13963</name>
    <name evidence="20" type="synonym">RvY_13963.1</name>
    <name evidence="20" type="ORF">RvY_13963-1</name>
</gene>
<evidence type="ECO:0000313" key="21">
    <source>
        <dbReference type="Proteomes" id="UP000186922"/>
    </source>
</evidence>
<evidence type="ECO:0000256" key="10">
    <source>
        <dbReference type="ARBA" id="ARBA00022833"/>
    </source>
</evidence>
<evidence type="ECO:0000256" key="7">
    <source>
        <dbReference type="ARBA" id="ARBA00022741"/>
    </source>
</evidence>
<dbReference type="SMART" id="SM00046">
    <property type="entry name" value="DAGKc"/>
    <property type="match status" value="1"/>
</dbReference>
<dbReference type="Pfam" id="PF00781">
    <property type="entry name" value="DAGK_cat"/>
    <property type="match status" value="1"/>
</dbReference>
<dbReference type="InterPro" id="IPR056392">
    <property type="entry name" value="DGKtheta_RBD"/>
</dbReference>
<keyword evidence="8" id="KW-0863">Zinc-finger</keyword>
<keyword evidence="9 14" id="KW-0418">Kinase</keyword>
<keyword evidence="4 14" id="KW-0808">Transferase</keyword>
<evidence type="ECO:0000256" key="3">
    <source>
        <dbReference type="ARBA" id="ARBA00009280"/>
    </source>
</evidence>
<evidence type="ECO:0000259" key="16">
    <source>
        <dbReference type="PROSITE" id="PS50081"/>
    </source>
</evidence>
<evidence type="ECO:0000313" key="20">
    <source>
        <dbReference type="EMBL" id="GAV03563.1"/>
    </source>
</evidence>
<feature type="domain" description="Phorbol-ester/DAG-type" evidence="16">
    <location>
        <begin position="110"/>
        <end position="158"/>
    </location>
</feature>
<dbReference type="STRING" id="947166.A0A1D1VTM5"/>
<dbReference type="PANTHER" id="PTHR11255">
    <property type="entry name" value="DIACYLGLYCEROL KINASE"/>
    <property type="match status" value="1"/>
</dbReference>
<comment type="caution">
    <text evidence="20">The sequence shown here is derived from an EMBL/GenBank/DDBJ whole genome shotgun (WGS) entry which is preliminary data.</text>
</comment>
<keyword evidence="7 14" id="KW-0547">Nucleotide-binding</keyword>
<dbReference type="EC" id="2.7.1.107" evidence="14"/>
<protein>
    <recommendedName>
        <fullName evidence="14">Diacylglycerol kinase</fullName>
        <shortName evidence="14">DAG kinase</shortName>
        <ecNumber evidence="14">2.7.1.107</ecNumber>
    </recommendedName>
</protein>
<feature type="region of interest" description="Disordered" evidence="15">
    <location>
        <begin position="19"/>
        <end position="38"/>
    </location>
</feature>
<comment type="similarity">
    <text evidence="3 14">Belongs to the eukaryotic diacylglycerol kinase family.</text>
</comment>
<evidence type="ECO:0000256" key="4">
    <source>
        <dbReference type="ARBA" id="ARBA00022679"/>
    </source>
</evidence>
<comment type="subcellular location">
    <subcellularLocation>
        <location evidence="2">Membrane</location>
    </subcellularLocation>
</comment>
<feature type="compositionally biased region" description="Basic and acidic residues" evidence="15">
    <location>
        <begin position="1004"/>
        <end position="1013"/>
    </location>
</feature>
<organism evidence="20 21">
    <name type="scientific">Ramazzottius varieornatus</name>
    <name type="common">Water bear</name>
    <name type="synonym">Tardigrade</name>
    <dbReference type="NCBI Taxonomy" id="947166"/>
    <lineage>
        <taxon>Eukaryota</taxon>
        <taxon>Metazoa</taxon>
        <taxon>Ecdysozoa</taxon>
        <taxon>Tardigrada</taxon>
        <taxon>Eutardigrada</taxon>
        <taxon>Parachela</taxon>
        <taxon>Hypsibioidea</taxon>
        <taxon>Ramazzottiidae</taxon>
        <taxon>Ramazzottius</taxon>
    </lineage>
</organism>
<name>A0A1D1VTM5_RAMVA</name>
<dbReference type="GO" id="GO:0004143">
    <property type="term" value="F:ATP-dependent diacylglycerol kinase activity"/>
    <property type="evidence" value="ECO:0007669"/>
    <property type="project" value="UniProtKB-EC"/>
</dbReference>
<keyword evidence="10" id="KW-0862">Zinc</keyword>
<feature type="compositionally biased region" description="Polar residues" evidence="15">
    <location>
        <begin position="302"/>
        <end position="312"/>
    </location>
</feature>
<evidence type="ECO:0000256" key="12">
    <source>
        <dbReference type="ARBA" id="ARBA00023136"/>
    </source>
</evidence>
<dbReference type="Pfam" id="PF24099">
    <property type="entry name" value="RBD_DGKtheta"/>
    <property type="match status" value="1"/>
</dbReference>
<keyword evidence="5" id="KW-0479">Metal-binding</keyword>
<dbReference type="Gene3D" id="2.60.200.40">
    <property type="match status" value="1"/>
</dbReference>
<feature type="region of interest" description="Disordered" evidence="15">
    <location>
        <begin position="264"/>
        <end position="364"/>
    </location>
</feature>
<dbReference type="PROSITE" id="PS50102">
    <property type="entry name" value="RRM"/>
    <property type="match status" value="1"/>
</dbReference>
<dbReference type="FunFam" id="3.40.50.10330:FF:000011">
    <property type="entry name" value="Diacylglycerol kinase"/>
    <property type="match status" value="1"/>
</dbReference>
<evidence type="ECO:0000259" key="18">
    <source>
        <dbReference type="PROSITE" id="PS50146"/>
    </source>
</evidence>
<dbReference type="GO" id="GO:0003723">
    <property type="term" value="F:RNA binding"/>
    <property type="evidence" value="ECO:0007669"/>
    <property type="project" value="UniProtKB-UniRule"/>
</dbReference>
<dbReference type="PROSITE" id="PS50081">
    <property type="entry name" value="ZF_DAG_PE_2"/>
    <property type="match status" value="3"/>
</dbReference>
<dbReference type="InterPro" id="IPR016064">
    <property type="entry name" value="NAD/diacylglycerol_kinase_sf"/>
</dbReference>
<dbReference type="CDD" id="cd20804">
    <property type="entry name" value="C1_DGKtheta_typeV_rpt2"/>
    <property type="match status" value="1"/>
</dbReference>
<dbReference type="Gene3D" id="3.10.20.90">
    <property type="entry name" value="Phosphatidylinositol 3-kinase Catalytic Subunit, Chain A, domain 1"/>
    <property type="match status" value="1"/>
</dbReference>
<dbReference type="PROSITE" id="PS50146">
    <property type="entry name" value="DAGK"/>
    <property type="match status" value="1"/>
</dbReference>
<evidence type="ECO:0000256" key="15">
    <source>
        <dbReference type="SAM" id="MobiDB-lite"/>
    </source>
</evidence>
<dbReference type="SMART" id="SM00109">
    <property type="entry name" value="C1"/>
    <property type="match status" value="3"/>
</dbReference>
<feature type="domain" description="Ras-associating" evidence="19">
    <location>
        <begin position="453"/>
        <end position="551"/>
    </location>
</feature>
<feature type="domain" description="Phorbol-ester/DAG-type" evidence="16">
    <location>
        <begin position="46"/>
        <end position="97"/>
    </location>
</feature>
<dbReference type="PROSITE" id="PS50200">
    <property type="entry name" value="RA"/>
    <property type="match status" value="2"/>
</dbReference>
<proteinExistence type="inferred from homology"/>
<evidence type="ECO:0000256" key="5">
    <source>
        <dbReference type="ARBA" id="ARBA00022723"/>
    </source>
</evidence>
<dbReference type="SMART" id="SM00045">
    <property type="entry name" value="DAGKa"/>
    <property type="match status" value="1"/>
</dbReference>
<dbReference type="SUPFAM" id="SSF54236">
    <property type="entry name" value="Ubiquitin-like"/>
    <property type="match status" value="2"/>
</dbReference>
<feature type="compositionally biased region" description="Basic and acidic residues" evidence="15">
    <location>
        <begin position="264"/>
        <end position="285"/>
    </location>
</feature>
<dbReference type="SMART" id="SM00314">
    <property type="entry name" value="RA"/>
    <property type="match status" value="2"/>
</dbReference>
<evidence type="ECO:0000259" key="19">
    <source>
        <dbReference type="PROSITE" id="PS50200"/>
    </source>
</evidence>
<keyword evidence="11 14" id="KW-0067">ATP-binding</keyword>
<evidence type="ECO:0000259" key="17">
    <source>
        <dbReference type="PROSITE" id="PS50102"/>
    </source>
</evidence>
<dbReference type="PANTHER" id="PTHR11255:SF54">
    <property type="entry name" value="DIACYLGLYCEROL KINASE THETA"/>
    <property type="match status" value="1"/>
</dbReference>
<dbReference type="PROSITE" id="PS00479">
    <property type="entry name" value="ZF_DAG_PE_1"/>
    <property type="match status" value="2"/>
</dbReference>
<dbReference type="Gene3D" id="3.30.60.20">
    <property type="match status" value="2"/>
</dbReference>
<dbReference type="GO" id="GO:0008270">
    <property type="term" value="F:zinc ion binding"/>
    <property type="evidence" value="ECO:0007669"/>
    <property type="project" value="UniProtKB-KW"/>
</dbReference>
<dbReference type="GO" id="GO:0005524">
    <property type="term" value="F:ATP binding"/>
    <property type="evidence" value="ECO:0007669"/>
    <property type="project" value="UniProtKB-KW"/>
</dbReference>
<keyword evidence="6" id="KW-0677">Repeat</keyword>
<dbReference type="Pfam" id="PF00788">
    <property type="entry name" value="RA"/>
    <property type="match status" value="2"/>
</dbReference>
<reference evidence="20 21" key="1">
    <citation type="journal article" date="2016" name="Nat. Commun.">
        <title>Extremotolerant tardigrade genome and improved radiotolerance of human cultured cells by tardigrade-unique protein.</title>
        <authorList>
            <person name="Hashimoto T."/>
            <person name="Horikawa D.D."/>
            <person name="Saito Y."/>
            <person name="Kuwahara H."/>
            <person name="Kozuka-Hata H."/>
            <person name="Shin-I T."/>
            <person name="Minakuchi Y."/>
            <person name="Ohishi K."/>
            <person name="Motoyama A."/>
            <person name="Aizu T."/>
            <person name="Enomoto A."/>
            <person name="Kondo K."/>
            <person name="Tanaka S."/>
            <person name="Hara Y."/>
            <person name="Koshikawa S."/>
            <person name="Sagara H."/>
            <person name="Miura T."/>
            <person name="Yokobori S."/>
            <person name="Miyagawa K."/>
            <person name="Suzuki Y."/>
            <person name="Kubo T."/>
            <person name="Oyama M."/>
            <person name="Kohara Y."/>
            <person name="Fujiyama A."/>
            <person name="Arakawa K."/>
            <person name="Katayama T."/>
            <person name="Toyoda A."/>
            <person name="Kunieda T."/>
        </authorList>
    </citation>
    <scope>NUCLEOTIDE SEQUENCE [LARGE SCALE GENOMIC DNA]</scope>
    <source>
        <strain evidence="20 21">YOKOZUNA-1</strain>
    </source>
</reference>
<accession>A0A1D1VTM5</accession>
<comment type="catalytic activity">
    <reaction evidence="1 14">
        <text>a 1,2-diacyl-sn-glycerol + ATP = a 1,2-diacyl-sn-glycero-3-phosphate + ADP + H(+)</text>
        <dbReference type="Rhea" id="RHEA:10272"/>
        <dbReference type="ChEBI" id="CHEBI:15378"/>
        <dbReference type="ChEBI" id="CHEBI:17815"/>
        <dbReference type="ChEBI" id="CHEBI:30616"/>
        <dbReference type="ChEBI" id="CHEBI:58608"/>
        <dbReference type="ChEBI" id="CHEBI:456216"/>
        <dbReference type="EC" id="2.7.1.107"/>
    </reaction>
</comment>
<dbReference type="InterPro" id="IPR000756">
    <property type="entry name" value="Diacylglycerol_kin_accessory"/>
</dbReference>
<dbReference type="InterPro" id="IPR037607">
    <property type="entry name" value="DGK"/>
</dbReference>
<evidence type="ECO:0000256" key="14">
    <source>
        <dbReference type="RuleBase" id="RU361128"/>
    </source>
</evidence>
<evidence type="ECO:0000256" key="9">
    <source>
        <dbReference type="ARBA" id="ARBA00022777"/>
    </source>
</evidence>
<evidence type="ECO:0000256" key="2">
    <source>
        <dbReference type="ARBA" id="ARBA00004370"/>
    </source>
</evidence>
<dbReference type="EMBL" id="BDGG01000009">
    <property type="protein sequence ID" value="GAV03563.1"/>
    <property type="molecule type" value="Genomic_DNA"/>
</dbReference>
<feature type="region of interest" description="Disordered" evidence="15">
    <location>
        <begin position="994"/>
        <end position="1013"/>
    </location>
</feature>
<feature type="compositionally biased region" description="Polar residues" evidence="15">
    <location>
        <begin position="28"/>
        <end position="38"/>
    </location>
</feature>
<feature type="domain" description="RRM" evidence="17">
    <location>
        <begin position="557"/>
        <end position="634"/>
    </location>
</feature>
<evidence type="ECO:0000256" key="13">
    <source>
        <dbReference type="PROSITE-ProRule" id="PRU00176"/>
    </source>
</evidence>
<dbReference type="CDD" id="cd17111">
    <property type="entry name" value="RA1_DAGK-theta"/>
    <property type="match status" value="1"/>
</dbReference>
<sequence>MRRSRSMAGPEIAHIQESLDVDRRTSADSEGTDSSVSASVDQLGHGHFFVKKSFHKPSYCHHCADMIWSLIGVPGYVCEVCNFVAHDKCMKNVVSPCSSLAAALIKNPVPHCWSDFIHVKRKFCNVCRKRLDDMWCFRCEICDYYVHSECQEFAASNCRECATYTPGKDPSQIIQYHHWTEGNLLNNAKCALCRKSCWSSECLTGYRCAWCTTTAHAACHKNLPQECDFGPLKKIMLPPSVVTIPRTELPMETIVGVLSYKKARDRDIREKEQKEKDPKEKERGEATLLSRKSPPRAAISDDLSSSTGNLNGKDSSGESSSSKERKRRKERDREERESEKKERDSQKEERRSKDEDEPDSDAELVKVFDGNSSMRRKVFRTITINRNAPTKEVVEAALRSFYIKDDPSNYYLTEANEAEERTLDPSTPIRSLVKEDTQEKSALFLRYRDKDPNKGFIKVYPGNLKSSQGYKSIPVTSDTTVDDVLEYALRKFGLGTTTKSKYNLIEVTMDNRVTERILTHAEKPWRIMQQIRKESIHQMLKTRFYLQEKEDPHGSSIALFIGNLPQSLSQRQYHGILQTFVGDSNPFVSIGPIYYEYGSVVITYDNNEAAVKAFNSLKGALFEEKNLLVMLLPNIQAQLLDHRDLTPLLVFVNAKSGGCQGQDLIAAFRKLLNPYQVFDVSNGGPLPGLYVFRNIPKYRILICGGDGTVGWVLQCLDNVGQDSVCQTPPCGVVPLGTGNDLARVLRWGTGYTGDEEPMSILKDVIEADEIRLDRWTVVFHPDEKPEGEVKAVAACQVMSNSAAEDNSSMFVMNNYFGIGLDADLALDFHNAREENPEKFSSRLHNKRIYVKMGLRKMVKSRSAKSGSRDLQKEIELEVDGKLIELPPVEGIIILNILSWGAGCNPWGPERDDVFGKPTHWDGMLEVVGVTGVVHLGQMQSGLRSGIRIAQGGHIRIKMKGELPVHVDGEPWNQGSGQVTVLRSALRATMLKKRKQKQLSIAGNDAKEDEDKKA</sequence>
<feature type="domain" description="Ras-associating" evidence="19">
    <location>
        <begin position="361"/>
        <end position="450"/>
    </location>
</feature>
<dbReference type="InterPro" id="IPR020454">
    <property type="entry name" value="DAG/PE-bd"/>
</dbReference>
<dbReference type="GO" id="GO:0007200">
    <property type="term" value="P:phospholipase C-activating G protein-coupled receptor signaling pathway"/>
    <property type="evidence" value="ECO:0007669"/>
    <property type="project" value="InterPro"/>
</dbReference>
<keyword evidence="12" id="KW-0472">Membrane</keyword>
<dbReference type="Gene3D" id="3.40.50.10330">
    <property type="entry name" value="Probable inorganic polyphosphate/atp-NAD kinase, domain 1"/>
    <property type="match status" value="1"/>
</dbReference>
<evidence type="ECO:0000256" key="1">
    <source>
        <dbReference type="ARBA" id="ARBA00001383"/>
    </source>
</evidence>
<dbReference type="InterPro" id="IPR035979">
    <property type="entry name" value="RBD_domain_sf"/>
</dbReference>
<dbReference type="PRINTS" id="PR00008">
    <property type="entry name" value="DAGPEDOMAIN"/>
</dbReference>
<feature type="domain" description="Phorbol-ester/DAG-type" evidence="16">
    <location>
        <begin position="176"/>
        <end position="227"/>
    </location>
</feature>
<feature type="domain" description="DAGKc" evidence="18">
    <location>
        <begin position="643"/>
        <end position="781"/>
    </location>
</feature>
<dbReference type="Pfam" id="PF00130">
    <property type="entry name" value="C1_1"/>
    <property type="match status" value="2"/>
</dbReference>
<dbReference type="InterPro" id="IPR017438">
    <property type="entry name" value="ATP-NAD_kinase_N"/>
</dbReference>
<evidence type="ECO:0000256" key="11">
    <source>
        <dbReference type="ARBA" id="ARBA00022840"/>
    </source>
</evidence>
<dbReference type="SUPFAM" id="SSF111331">
    <property type="entry name" value="NAD kinase/diacylglycerol kinase-like"/>
    <property type="match status" value="1"/>
</dbReference>
<keyword evidence="21" id="KW-1185">Reference proteome</keyword>
<feature type="compositionally biased region" description="Basic and acidic residues" evidence="15">
    <location>
        <begin position="331"/>
        <end position="354"/>
    </location>
</feature>